<evidence type="ECO:0000256" key="1">
    <source>
        <dbReference type="SAM" id="MobiDB-lite"/>
    </source>
</evidence>
<dbReference type="InterPro" id="IPR036249">
    <property type="entry name" value="Thioredoxin-like_sf"/>
</dbReference>
<evidence type="ECO:0000313" key="4">
    <source>
        <dbReference type="EMBL" id="OBB91236.1"/>
    </source>
</evidence>
<protein>
    <recommendedName>
        <fullName evidence="3">Thioredoxin-like fold domain-containing protein</fullName>
    </recommendedName>
</protein>
<evidence type="ECO:0000313" key="5">
    <source>
        <dbReference type="Proteomes" id="UP000094008"/>
    </source>
</evidence>
<feature type="domain" description="Thioredoxin-like fold" evidence="3">
    <location>
        <begin position="70"/>
        <end position="232"/>
    </location>
</feature>
<dbReference type="OrthoDB" id="117402at2"/>
<keyword evidence="2" id="KW-0812">Transmembrane</keyword>
<dbReference type="EMBL" id="LZSY01000086">
    <property type="protein sequence ID" value="OBB91236.1"/>
    <property type="molecule type" value="Genomic_DNA"/>
</dbReference>
<dbReference type="Pfam" id="PF13462">
    <property type="entry name" value="Thioredoxin_4"/>
    <property type="match status" value="1"/>
</dbReference>
<feature type="transmembrane region" description="Helical" evidence="2">
    <location>
        <begin position="21"/>
        <end position="43"/>
    </location>
</feature>
<reference evidence="5" key="1">
    <citation type="submission" date="2016-06" db="EMBL/GenBank/DDBJ databases">
        <authorList>
            <person name="Sutton G."/>
            <person name="Brinkac L."/>
            <person name="Sanka R."/>
            <person name="Adams M."/>
            <person name="Lau E."/>
            <person name="Mehaffy C."/>
            <person name="Tameris M."/>
            <person name="Hatherill M."/>
            <person name="Hanekom W."/>
            <person name="Mahomed H."/>
            <person name="Mcshane H."/>
        </authorList>
    </citation>
    <scope>NUCLEOTIDE SEQUENCE [LARGE SCALE GENOMIC DNA]</scope>
    <source>
        <strain evidence="5">852002-10433_SCH5171157</strain>
    </source>
</reference>
<dbReference type="Proteomes" id="UP000094008">
    <property type="component" value="Unassembled WGS sequence"/>
</dbReference>
<evidence type="ECO:0000259" key="3">
    <source>
        <dbReference type="Pfam" id="PF13462"/>
    </source>
</evidence>
<dbReference type="Gene3D" id="3.40.30.10">
    <property type="entry name" value="Glutaredoxin"/>
    <property type="match status" value="1"/>
</dbReference>
<feature type="region of interest" description="Disordered" evidence="1">
    <location>
        <begin position="242"/>
        <end position="286"/>
    </location>
</feature>
<comment type="caution">
    <text evidence="4">The sequence shown here is derived from an EMBL/GenBank/DDBJ whole genome shotgun (WGS) entry which is preliminary data.</text>
</comment>
<dbReference type="AlphaFoldDB" id="A0A1A0W5T1"/>
<organism evidence="4 5">
    <name type="scientific">Mycolicibacterium peregrinum</name>
    <name type="common">Mycobacterium peregrinum</name>
    <dbReference type="NCBI Taxonomy" id="43304"/>
    <lineage>
        <taxon>Bacteria</taxon>
        <taxon>Bacillati</taxon>
        <taxon>Actinomycetota</taxon>
        <taxon>Actinomycetes</taxon>
        <taxon>Mycobacteriales</taxon>
        <taxon>Mycobacteriaceae</taxon>
        <taxon>Mycolicibacterium</taxon>
    </lineage>
</organism>
<dbReference type="SUPFAM" id="SSF52833">
    <property type="entry name" value="Thioredoxin-like"/>
    <property type="match status" value="1"/>
</dbReference>
<evidence type="ECO:0000256" key="2">
    <source>
        <dbReference type="SAM" id="Phobius"/>
    </source>
</evidence>
<keyword evidence="2" id="KW-1133">Transmembrane helix</keyword>
<keyword evidence="2" id="KW-0472">Membrane</keyword>
<name>A0A1A0W5T1_MYCPR</name>
<feature type="compositionally biased region" description="Pro residues" evidence="1">
    <location>
        <begin position="246"/>
        <end position="286"/>
    </location>
</feature>
<dbReference type="RefSeq" id="WP_064881830.1">
    <property type="nucleotide sequence ID" value="NZ_LZSY01000086.1"/>
</dbReference>
<dbReference type="CDD" id="cd02972">
    <property type="entry name" value="DsbA_family"/>
    <property type="match status" value="1"/>
</dbReference>
<accession>A0A1A0W5T1</accession>
<dbReference type="InterPro" id="IPR012336">
    <property type="entry name" value="Thioredoxin-like_fold"/>
</dbReference>
<gene>
    <name evidence="4" type="ORF">A5779_23950</name>
</gene>
<sequence length="286" mass="29443">MAKPKKTAKYDLKAADRKRNLFIQIGLTAVVVLFAVGLVLYIVTTGHKRPASGEARAVHEAAPSVITKEGTSEPKVTLSLYEDFLCPACGHLEQQFGPTINKLIDSGAVAVDYHMVAILDKAGNGYSSRAGGAAYCVADESVDAFRRFHSALFTPGIQPEEGSGVYPDNARIIELARQAGAAGDVPDCITKGRYVEMVQGMAAATEIHSTPTVKFNGEDYSPTTPDELIAKVKEVVGDLPALNAPAPAPAAPAPAPAAPAPAPGAPAAPAPAPAPGAPAAPAPAHP</sequence>
<proteinExistence type="predicted"/>